<dbReference type="GO" id="GO:0006355">
    <property type="term" value="P:regulation of DNA-templated transcription"/>
    <property type="evidence" value="ECO:0007669"/>
    <property type="project" value="InterPro"/>
</dbReference>
<dbReference type="SUPFAM" id="SSF52540">
    <property type="entry name" value="P-loop containing nucleoside triphosphate hydrolases"/>
    <property type="match status" value="1"/>
</dbReference>
<sequence>MPTPNAVPAELTSFVGRRKDVAALRQLFSTTRLVTLTGIGGVGKTRLALRVAGEMQRAFPDGVCLVELASLKDPALLPHSVVDALGIKEQSPRSPMTVLRDHLGQRRMLLVLDNCEHLVDAAAGLADQVLRAAPEVRILATSRQALRIAGEHIYPVPPLPTPPPDESVEPGTATQYPSVTLFADRSAAVVPGFSITPDNEAAVVRLCRRLEGIPLAIELASVRLRVLTVHDLASRLDDRFQLLREGTRNLPERHQTLQALIDWSYDLCTPNEQRLWARASVFVGGFSTDALEAVCTDEALPRHAVLDTVAGLVDKSIFIREEQGEYVRFRMLETIRAYGQARLSESGLEPALRRRHRDRYRQLMEVAGDEWSGPRQREWASRLQLELPNLRHALEYCLSQPGEARTGLRMAAAPWLWLAMGYPTEARLWLGRALALDAEPSRERAWALATVAYIAACQGDEAAAAESAEDARKVAVHLNDPAALAYATHVRGLSKFLSTDLSGAIPLFNEALEQYAETKTPVHYPNNLRTELAAALILLGELDKAAEIIEELFRRCTAAGDQWVLSWVLWGRGFLRLIHGELDAAEADLCEALRIKRFFHDTLGMALALDVLAWTTAAKGNAERAATLFGGANPLWQTLGAPLFGWTLLLAQRAKFETMARDKMGDAQFDAALERGSALTTEETLALALRERTQPASDAPRPASTLTRREREVAELVAQGLSNKDIAAQLVISLRTAEGHVEKILTKLGFNTRTQIASWVVQRQSERT</sequence>
<dbReference type="InterPro" id="IPR036388">
    <property type="entry name" value="WH-like_DNA-bd_sf"/>
</dbReference>
<name>A0A6I6MUW7_9ACTN</name>
<dbReference type="SMART" id="SM00421">
    <property type="entry name" value="HTH_LUXR"/>
    <property type="match status" value="1"/>
</dbReference>
<dbReference type="PROSITE" id="PS50043">
    <property type="entry name" value="HTH_LUXR_2"/>
    <property type="match status" value="1"/>
</dbReference>
<dbReference type="Pfam" id="PF00196">
    <property type="entry name" value="GerE"/>
    <property type="match status" value="1"/>
</dbReference>
<feature type="domain" description="HTH luxR-type" evidence="1">
    <location>
        <begin position="699"/>
        <end position="764"/>
    </location>
</feature>
<dbReference type="PRINTS" id="PR00038">
    <property type="entry name" value="HTHLUXR"/>
</dbReference>
<dbReference type="GO" id="GO:0003677">
    <property type="term" value="F:DNA binding"/>
    <property type="evidence" value="ECO:0007669"/>
    <property type="project" value="InterPro"/>
</dbReference>
<accession>A0A6I6MUW7</accession>
<dbReference type="CDD" id="cd06170">
    <property type="entry name" value="LuxR_C_like"/>
    <property type="match status" value="1"/>
</dbReference>
<dbReference type="PRINTS" id="PR00364">
    <property type="entry name" value="DISEASERSIST"/>
</dbReference>
<dbReference type="Gene3D" id="1.25.40.10">
    <property type="entry name" value="Tetratricopeptide repeat domain"/>
    <property type="match status" value="1"/>
</dbReference>
<dbReference type="Pfam" id="PF13401">
    <property type="entry name" value="AAA_22"/>
    <property type="match status" value="1"/>
</dbReference>
<keyword evidence="3" id="KW-1185">Reference proteome</keyword>
<dbReference type="RefSeq" id="WP_158918950.1">
    <property type="nucleotide sequence ID" value="NZ_CP047020.1"/>
</dbReference>
<evidence type="ECO:0000259" key="1">
    <source>
        <dbReference type="PROSITE" id="PS50043"/>
    </source>
</evidence>
<protein>
    <submittedName>
        <fullName evidence="2">AAA family ATPase</fullName>
    </submittedName>
</protein>
<dbReference type="AlphaFoldDB" id="A0A6I6MUW7"/>
<dbReference type="SUPFAM" id="SSF48452">
    <property type="entry name" value="TPR-like"/>
    <property type="match status" value="2"/>
</dbReference>
<dbReference type="PANTHER" id="PTHR47691:SF3">
    <property type="entry name" value="HTH-TYPE TRANSCRIPTIONAL REGULATOR RV0890C-RELATED"/>
    <property type="match status" value="1"/>
</dbReference>
<dbReference type="Proteomes" id="UP000436138">
    <property type="component" value="Chromosome"/>
</dbReference>
<dbReference type="Gene3D" id="1.10.10.10">
    <property type="entry name" value="Winged helix-like DNA-binding domain superfamily/Winged helix DNA-binding domain"/>
    <property type="match status" value="1"/>
</dbReference>
<dbReference type="InterPro" id="IPR011990">
    <property type="entry name" value="TPR-like_helical_dom_sf"/>
</dbReference>
<dbReference type="GO" id="GO:0016887">
    <property type="term" value="F:ATP hydrolysis activity"/>
    <property type="evidence" value="ECO:0007669"/>
    <property type="project" value="InterPro"/>
</dbReference>
<dbReference type="KEGG" id="sbro:GQF42_08005"/>
<proteinExistence type="predicted"/>
<evidence type="ECO:0000313" key="3">
    <source>
        <dbReference type="Proteomes" id="UP000436138"/>
    </source>
</evidence>
<dbReference type="EMBL" id="CP047020">
    <property type="protein sequence ID" value="QHA03212.1"/>
    <property type="molecule type" value="Genomic_DNA"/>
</dbReference>
<dbReference type="SUPFAM" id="SSF46894">
    <property type="entry name" value="C-terminal effector domain of the bipartite response regulators"/>
    <property type="match status" value="1"/>
</dbReference>
<dbReference type="InterPro" id="IPR016032">
    <property type="entry name" value="Sig_transdc_resp-reg_C-effctor"/>
</dbReference>
<evidence type="ECO:0000313" key="2">
    <source>
        <dbReference type="EMBL" id="QHA03212.1"/>
    </source>
</evidence>
<dbReference type="PANTHER" id="PTHR47691">
    <property type="entry name" value="REGULATOR-RELATED"/>
    <property type="match status" value="1"/>
</dbReference>
<dbReference type="InterPro" id="IPR027417">
    <property type="entry name" value="P-loop_NTPase"/>
</dbReference>
<dbReference type="InterPro" id="IPR049945">
    <property type="entry name" value="AAA_22"/>
</dbReference>
<dbReference type="InterPro" id="IPR000792">
    <property type="entry name" value="Tscrpt_reg_LuxR_C"/>
</dbReference>
<reference evidence="2 3" key="1">
    <citation type="submission" date="2019-12" db="EMBL/GenBank/DDBJ databases">
        <title>Streptomyces sp. strain T44 isolated from rhizosphere soil of Broussonetia papyrifera.</title>
        <authorList>
            <person name="Mo P."/>
        </authorList>
    </citation>
    <scope>NUCLEOTIDE SEQUENCE [LARGE SCALE GENOMIC DNA]</scope>
    <source>
        <strain evidence="2 3">T44</strain>
    </source>
</reference>
<gene>
    <name evidence="2" type="ORF">GQF42_08005</name>
</gene>
<organism evidence="2 3">
    <name type="scientific">Streptomyces broussonetiae</name>
    <dbReference type="NCBI Taxonomy" id="2686304"/>
    <lineage>
        <taxon>Bacteria</taxon>
        <taxon>Bacillati</taxon>
        <taxon>Actinomycetota</taxon>
        <taxon>Actinomycetes</taxon>
        <taxon>Kitasatosporales</taxon>
        <taxon>Streptomycetaceae</taxon>
        <taxon>Streptomyces</taxon>
    </lineage>
</organism>
<dbReference type="Gene3D" id="3.40.50.300">
    <property type="entry name" value="P-loop containing nucleotide triphosphate hydrolases"/>
    <property type="match status" value="1"/>
</dbReference>